<dbReference type="Gene3D" id="3.40.50.300">
    <property type="entry name" value="P-loop containing nucleotide triphosphate hydrolases"/>
    <property type="match status" value="1"/>
</dbReference>
<dbReference type="InterPro" id="IPR027417">
    <property type="entry name" value="P-loop_NTPase"/>
</dbReference>
<dbReference type="GO" id="GO:0000309">
    <property type="term" value="F:nicotinamide-nucleotide adenylyltransferase activity"/>
    <property type="evidence" value="ECO:0007669"/>
    <property type="project" value="InterPro"/>
</dbReference>
<evidence type="ECO:0000256" key="1">
    <source>
        <dbReference type="PIRSR" id="PIRSR004776-1"/>
    </source>
</evidence>
<dbReference type="PANTHER" id="PTHR37512">
    <property type="entry name" value="TRIFUNCTIONAL NAD BIOSYNTHESIS/REGULATOR PROTEIN NADR"/>
    <property type="match status" value="1"/>
</dbReference>
<feature type="binding site" evidence="1">
    <location>
        <position position="15"/>
    </location>
    <ligand>
        <name>NAD(+)</name>
        <dbReference type="ChEBI" id="CHEBI:57540"/>
        <label>1</label>
    </ligand>
</feature>
<dbReference type="InterPro" id="IPR014729">
    <property type="entry name" value="Rossmann-like_a/b/a_fold"/>
</dbReference>
<proteinExistence type="predicted"/>
<reference evidence="5" key="1">
    <citation type="submission" date="2015-07" db="EMBL/GenBank/DDBJ databases">
        <title>Fjat-14235 jcm11544.</title>
        <authorList>
            <person name="Liu B."/>
            <person name="Wang J."/>
            <person name="Zhu Y."/>
            <person name="Liu G."/>
            <person name="Chen Q."/>
            <person name="Chen Z."/>
            <person name="Lan J."/>
            <person name="Che J."/>
            <person name="Ge C."/>
            <person name="Shi H."/>
            <person name="Pan Z."/>
            <person name="Liu X."/>
        </authorList>
    </citation>
    <scope>NUCLEOTIDE SEQUENCE [LARGE SCALE GENOMIC DNA]</scope>
    <source>
        <strain evidence="5">JCM 11544</strain>
    </source>
</reference>
<dbReference type="InterPro" id="IPR052735">
    <property type="entry name" value="NAD_biosynth-regulator"/>
</dbReference>
<dbReference type="OrthoDB" id="9802794at2"/>
<dbReference type="CDD" id="cd00882">
    <property type="entry name" value="Ras_like_GTPase"/>
    <property type="match status" value="1"/>
</dbReference>
<dbReference type="RefSeq" id="WP_053429519.1">
    <property type="nucleotide sequence ID" value="NZ_LGUE01000008.1"/>
</dbReference>
<organism evidence="4 5">
    <name type="scientific">Rossellomorea marisflavi</name>
    <dbReference type="NCBI Taxonomy" id="189381"/>
    <lineage>
        <taxon>Bacteria</taxon>
        <taxon>Bacillati</taxon>
        <taxon>Bacillota</taxon>
        <taxon>Bacilli</taxon>
        <taxon>Bacillales</taxon>
        <taxon>Bacillaceae</taxon>
        <taxon>Rossellomorea</taxon>
    </lineage>
</organism>
<dbReference type="AlphaFoldDB" id="A0A0M0FZ79"/>
<feature type="domain" description="Cytidyltransferase-like" evidence="2">
    <location>
        <begin position="6"/>
        <end position="81"/>
    </location>
</feature>
<dbReference type="Gene3D" id="3.40.50.620">
    <property type="entry name" value="HUPs"/>
    <property type="match status" value="1"/>
</dbReference>
<dbReference type="GO" id="GO:0050262">
    <property type="term" value="F:ribosylnicotinamide kinase activity"/>
    <property type="evidence" value="ECO:0007669"/>
    <property type="project" value="InterPro"/>
</dbReference>
<comment type="caution">
    <text evidence="4">The sequence shown here is derived from an EMBL/GenBank/DDBJ whole genome shotgun (WGS) entry which is preliminary data.</text>
</comment>
<dbReference type="InterPro" id="IPR038727">
    <property type="entry name" value="NadR/Ttd14_AAA_dom"/>
</dbReference>
<protein>
    <submittedName>
        <fullName evidence="4">Nicotinate-nucleotide adenylyltransferase</fullName>
    </submittedName>
</protein>
<keyword evidence="1" id="KW-0547">Nucleotide-binding</keyword>
<accession>A0A0M0FZ79</accession>
<dbReference type="SUPFAM" id="SSF52540">
    <property type="entry name" value="P-loop containing nucleoside triphosphate hydrolases"/>
    <property type="match status" value="1"/>
</dbReference>
<feature type="binding site" evidence="1">
    <location>
        <position position="42"/>
    </location>
    <ligand>
        <name>NAD(+)</name>
        <dbReference type="ChEBI" id="CHEBI:57540"/>
        <label>1</label>
    </ligand>
</feature>
<dbReference type="InterPro" id="IPR016429">
    <property type="entry name" value="NAD_NadR"/>
</dbReference>
<keyword evidence="4" id="KW-0808">Transferase</keyword>
<keyword evidence="5" id="KW-1185">Reference proteome</keyword>
<dbReference type="SUPFAM" id="SSF52374">
    <property type="entry name" value="Nucleotidylyl transferase"/>
    <property type="match status" value="1"/>
</dbReference>
<name>A0A0M0FZ79_9BACI</name>
<gene>
    <name evidence="4" type="ORF">AF331_18615</name>
</gene>
<dbReference type="PANTHER" id="PTHR37512:SF1">
    <property type="entry name" value="NADR_TTD14 AAA DOMAIN-CONTAINING PROTEIN"/>
    <property type="match status" value="1"/>
</dbReference>
<feature type="domain" description="NadR/Ttd14 AAA" evidence="3">
    <location>
        <begin position="168"/>
        <end position="327"/>
    </location>
</feature>
<dbReference type="PIRSF" id="PIRSF004776">
    <property type="entry name" value="NadR_NMNAT/RNK"/>
    <property type="match status" value="1"/>
</dbReference>
<dbReference type="Proteomes" id="UP000037405">
    <property type="component" value="Unassembled WGS sequence"/>
</dbReference>
<dbReference type="GO" id="GO:0000166">
    <property type="term" value="F:nucleotide binding"/>
    <property type="evidence" value="ECO:0007669"/>
    <property type="project" value="UniProtKB-KW"/>
</dbReference>
<sequence>MKKIGFYGGKFLPLHQGHVYALIQASTMVEELYVVLSHSEKRDREICARTDFPYVPATVRLRWLHQLTKDMPHVHVVSIEDEAGDEDYDWRDGAALIKEAIGKPIDAVFSSERGYSDIFRECYPGAEHIILDEERMFAPISATMIRTDGVYRHWDMIPSVARSYFVKKVVVVGTESCGKSTLVRNLATAFNTNYVAEYGRTRCEEIGGYDGVLLDEDYPMIAYEQQRQVEKATVVSHRVLFVDTEATVTQFYSELYNGKHQDVLDSIAKAQEYDLYLFLEPDVEWVDDGWRMHGEEAVRRQNHERLQKLLEENGIPFTTLSGSYREKWEEALRLVNGMLE</sequence>
<evidence type="ECO:0000313" key="5">
    <source>
        <dbReference type="Proteomes" id="UP000037405"/>
    </source>
</evidence>
<dbReference type="EMBL" id="LGUE01000008">
    <property type="protein sequence ID" value="KON82865.1"/>
    <property type="molecule type" value="Genomic_DNA"/>
</dbReference>
<dbReference type="NCBIfam" id="TIGR00125">
    <property type="entry name" value="cyt_tran_rel"/>
    <property type="match status" value="1"/>
</dbReference>
<dbReference type="InterPro" id="IPR004821">
    <property type="entry name" value="Cyt_trans-like"/>
</dbReference>
<dbReference type="PATRIC" id="fig|189381.12.peg.3227"/>
<evidence type="ECO:0000313" key="4">
    <source>
        <dbReference type="EMBL" id="KON82865.1"/>
    </source>
</evidence>
<feature type="binding site" evidence="1">
    <location>
        <begin position="110"/>
        <end position="112"/>
    </location>
    <ligand>
        <name>NAD(+)</name>
        <dbReference type="ChEBI" id="CHEBI:57540"/>
        <label>1</label>
    </ligand>
</feature>
<dbReference type="Pfam" id="PF01467">
    <property type="entry name" value="CTP_transf_like"/>
    <property type="match status" value="1"/>
</dbReference>
<dbReference type="Pfam" id="PF13521">
    <property type="entry name" value="AAA_28"/>
    <property type="match status" value="1"/>
</dbReference>
<evidence type="ECO:0000259" key="2">
    <source>
        <dbReference type="Pfam" id="PF01467"/>
    </source>
</evidence>
<dbReference type="GO" id="GO:0009435">
    <property type="term" value="P:NAD+ biosynthetic process"/>
    <property type="evidence" value="ECO:0007669"/>
    <property type="project" value="InterPro"/>
</dbReference>
<dbReference type="STRING" id="189381.GCA_900166615_00503"/>
<feature type="binding site" evidence="1">
    <location>
        <begin position="82"/>
        <end position="90"/>
    </location>
    <ligand>
        <name>NAD(+)</name>
        <dbReference type="ChEBI" id="CHEBI:57540"/>
        <label>1</label>
    </ligand>
</feature>
<keyword evidence="4" id="KW-0548">Nucleotidyltransferase</keyword>
<evidence type="ECO:0000259" key="3">
    <source>
        <dbReference type="Pfam" id="PF13521"/>
    </source>
</evidence>
<dbReference type="NCBIfam" id="NF005988">
    <property type="entry name" value="PRK08099.1"/>
    <property type="match status" value="1"/>
</dbReference>